<keyword evidence="2" id="KW-0178">Competence</keyword>
<dbReference type="STRING" id="1464123.SAMN05444126_11144"/>
<evidence type="ECO:0000313" key="5">
    <source>
        <dbReference type="Proteomes" id="UP000199318"/>
    </source>
</evidence>
<keyword evidence="3" id="KW-1133">Transmembrane helix</keyword>
<comment type="subcellular location">
    <subcellularLocation>
        <location evidence="1">Cell surface</location>
    </subcellularLocation>
</comment>
<evidence type="ECO:0000256" key="2">
    <source>
        <dbReference type="ARBA" id="ARBA00023287"/>
    </source>
</evidence>
<organism evidence="4 5">
    <name type="scientific">Salisediminibacterium halotolerans</name>
    <dbReference type="NCBI Taxonomy" id="517425"/>
    <lineage>
        <taxon>Bacteria</taxon>
        <taxon>Bacillati</taxon>
        <taxon>Bacillota</taxon>
        <taxon>Bacilli</taxon>
        <taxon>Bacillales</taxon>
        <taxon>Bacillaceae</taxon>
        <taxon>Salisediminibacterium</taxon>
    </lineage>
</organism>
<evidence type="ECO:0000313" key="4">
    <source>
        <dbReference type="EMBL" id="SES00909.1"/>
    </source>
</evidence>
<comment type="caution">
    <text evidence="4">The sequence shown here is derived from an EMBL/GenBank/DDBJ whole genome shotgun (WGS) entry which is preliminary data.</text>
</comment>
<dbReference type="RefSeq" id="WP_093072844.1">
    <property type="nucleotide sequence ID" value="NZ_FOGV01000011.1"/>
</dbReference>
<protein>
    <submittedName>
        <fullName evidence="4">Prepilin-type N-terminal cleavage/methylation domain-containing protein</fullName>
    </submittedName>
</protein>
<dbReference type="GO" id="GO:0009986">
    <property type="term" value="C:cell surface"/>
    <property type="evidence" value="ECO:0007669"/>
    <property type="project" value="UniProtKB-SubCell"/>
</dbReference>
<dbReference type="Proteomes" id="UP000199318">
    <property type="component" value="Unassembled WGS sequence"/>
</dbReference>
<sequence length="419" mass="45967">MRIKTFLNVIHNSRGLTLVEMLAVLAIMSTVIGLIWTIVFQVSTQSETTAYHTQLKQEANIIISELKQQHQAEEAILCYEDGQLRDGDVPLHDERYSLENIRIDTAGMTLEEEGKCFDTPLDNAEAVDISFTLRSNDSNQGLTYDVDTALYPDSTADEITPPEDLPSQNGNGDSSFADIVREDDLFTVANQFKLTGSSTITGREGTVVIQEEYHGTNASITMIEAAEIYIDAPEIEMPNHALGNEEGPMSELYIRGNIDITGGNARRPRLLGNLFLDGTLEVSSWMDREDIVTGTITESSEISFPVNDTGRFRSETWYDDYDYSDVAINNGNQRYLGSDVTISDDGNAVYEDIHAVSTGDITLADNVAVDGILYAPNGSVSITGSSSFEGIIIADLISVEGNSHVQFTEPASEADLPFR</sequence>
<accession>A0A1H9TUY3</accession>
<reference evidence="5" key="1">
    <citation type="submission" date="2016-10" db="EMBL/GenBank/DDBJ databases">
        <authorList>
            <person name="de Groot N.N."/>
        </authorList>
    </citation>
    <scope>NUCLEOTIDE SEQUENCE [LARGE SCALE GENOMIC DNA]</scope>
    <source>
        <strain evidence="5">10nlg</strain>
    </source>
</reference>
<proteinExistence type="predicted"/>
<dbReference type="InterPro" id="IPR012902">
    <property type="entry name" value="N_methyl_site"/>
</dbReference>
<dbReference type="GO" id="GO:0030420">
    <property type="term" value="P:establishment of competence for transformation"/>
    <property type="evidence" value="ECO:0007669"/>
    <property type="project" value="UniProtKB-KW"/>
</dbReference>
<name>A0A1H9TUY3_9BACI</name>
<gene>
    <name evidence="4" type="ORF">SAMN05444126_11144</name>
</gene>
<dbReference type="PROSITE" id="PS00409">
    <property type="entry name" value="PROKAR_NTER_METHYL"/>
    <property type="match status" value="1"/>
</dbReference>
<keyword evidence="5" id="KW-1185">Reference proteome</keyword>
<dbReference type="AlphaFoldDB" id="A0A1H9TUY3"/>
<keyword evidence="3" id="KW-0812">Transmembrane</keyword>
<evidence type="ECO:0000256" key="3">
    <source>
        <dbReference type="SAM" id="Phobius"/>
    </source>
</evidence>
<dbReference type="EMBL" id="FOGV01000011">
    <property type="protein sequence ID" value="SES00909.1"/>
    <property type="molecule type" value="Genomic_DNA"/>
</dbReference>
<dbReference type="NCBIfam" id="TIGR02532">
    <property type="entry name" value="IV_pilin_GFxxxE"/>
    <property type="match status" value="1"/>
</dbReference>
<dbReference type="Pfam" id="PF07963">
    <property type="entry name" value="N_methyl"/>
    <property type="match status" value="1"/>
</dbReference>
<keyword evidence="3" id="KW-0472">Membrane</keyword>
<feature type="transmembrane region" description="Helical" evidence="3">
    <location>
        <begin position="21"/>
        <end position="39"/>
    </location>
</feature>
<dbReference type="OrthoDB" id="2967834at2"/>
<evidence type="ECO:0000256" key="1">
    <source>
        <dbReference type="ARBA" id="ARBA00004241"/>
    </source>
</evidence>